<sequence>MIAKSTYALALGLVMTGAGACAAVSLTDCARTTHISHGGEDMHRDLGEGRVMWRDWWSQEATASTYVIVDCAEGRALRFLTAAENLSDEPPFDRTEAALKIVERHQSGARVFATLERMAVDLEDEARNVTIEALSAEPCACAALYADARGDRKAFQLDG</sequence>
<feature type="signal peptide" evidence="1">
    <location>
        <begin position="1"/>
        <end position="22"/>
    </location>
</feature>
<proteinExistence type="predicted"/>
<dbReference type="RefSeq" id="WP_317057785.1">
    <property type="nucleotide sequence ID" value="NZ_CP146606.1"/>
</dbReference>
<keyword evidence="1" id="KW-0732">Signal</keyword>
<accession>A0ABZ2TDG8</accession>
<protein>
    <submittedName>
        <fullName evidence="2">Uncharacterized protein</fullName>
    </submittedName>
</protein>
<name>A0ABZ2TDG8_9RHOB</name>
<dbReference type="Proteomes" id="UP001281305">
    <property type="component" value="Chromosome"/>
</dbReference>
<dbReference type="EMBL" id="CP146606">
    <property type="protein sequence ID" value="WYK17714.1"/>
    <property type="molecule type" value="Genomic_DNA"/>
</dbReference>
<gene>
    <name evidence="2" type="ORF">RZS32_015110</name>
</gene>
<evidence type="ECO:0000256" key="1">
    <source>
        <dbReference type="SAM" id="SignalP"/>
    </source>
</evidence>
<evidence type="ECO:0000313" key="2">
    <source>
        <dbReference type="EMBL" id="WYK17714.1"/>
    </source>
</evidence>
<dbReference type="PROSITE" id="PS51257">
    <property type="entry name" value="PROKAR_LIPOPROTEIN"/>
    <property type="match status" value="1"/>
</dbReference>
<reference evidence="2 3" key="1">
    <citation type="submission" date="2024-02" db="EMBL/GenBank/DDBJ databases">
        <title>Roseovarius strain W115 nov., isolated from a marine algae.</title>
        <authorList>
            <person name="Lee M.W."/>
            <person name="Lee J.K."/>
            <person name="Kim J.M."/>
            <person name="Choi D.G."/>
            <person name="Baek J.H."/>
            <person name="Bayburt H."/>
            <person name="Jung J.J."/>
            <person name="Han D.M."/>
            <person name="Jeon C.O."/>
        </authorList>
    </citation>
    <scope>NUCLEOTIDE SEQUENCE [LARGE SCALE GENOMIC DNA]</scope>
    <source>
        <strain evidence="2 3">W115</strain>
    </source>
</reference>
<organism evidence="2 3">
    <name type="scientific">Roseovarius rhodophyticola</name>
    <dbReference type="NCBI Taxonomy" id="3080827"/>
    <lineage>
        <taxon>Bacteria</taxon>
        <taxon>Pseudomonadati</taxon>
        <taxon>Pseudomonadota</taxon>
        <taxon>Alphaproteobacteria</taxon>
        <taxon>Rhodobacterales</taxon>
        <taxon>Roseobacteraceae</taxon>
        <taxon>Roseovarius</taxon>
    </lineage>
</organism>
<keyword evidence="3" id="KW-1185">Reference proteome</keyword>
<feature type="chain" id="PRO_5046135285" evidence="1">
    <location>
        <begin position="23"/>
        <end position="159"/>
    </location>
</feature>
<evidence type="ECO:0000313" key="3">
    <source>
        <dbReference type="Proteomes" id="UP001281305"/>
    </source>
</evidence>